<gene>
    <name evidence="2" type="ORF">E2562_026891</name>
</gene>
<evidence type="ECO:0000313" key="3">
    <source>
        <dbReference type="Proteomes" id="UP000479710"/>
    </source>
</evidence>
<sequence length="99" mass="11157">MVPTPIARANEEAGRGGRRQALGPPDLAVGGLGTTTFDGDRPRSGESYGRRPRERRIDDEGPWSSGSTKGVRERRIRRARTSGVADQRWQKLAWEQWIW</sequence>
<accession>A0A6G1EPN3</accession>
<feature type="compositionally biased region" description="Basic and acidic residues" evidence="1">
    <location>
        <begin position="38"/>
        <end position="59"/>
    </location>
</feature>
<evidence type="ECO:0000256" key="1">
    <source>
        <dbReference type="SAM" id="MobiDB-lite"/>
    </source>
</evidence>
<feature type="region of interest" description="Disordered" evidence="1">
    <location>
        <begin position="1"/>
        <end position="82"/>
    </location>
</feature>
<keyword evidence="3" id="KW-1185">Reference proteome</keyword>
<organism evidence="2 3">
    <name type="scientific">Oryza meyeriana var. granulata</name>
    <dbReference type="NCBI Taxonomy" id="110450"/>
    <lineage>
        <taxon>Eukaryota</taxon>
        <taxon>Viridiplantae</taxon>
        <taxon>Streptophyta</taxon>
        <taxon>Embryophyta</taxon>
        <taxon>Tracheophyta</taxon>
        <taxon>Spermatophyta</taxon>
        <taxon>Magnoliopsida</taxon>
        <taxon>Liliopsida</taxon>
        <taxon>Poales</taxon>
        <taxon>Poaceae</taxon>
        <taxon>BOP clade</taxon>
        <taxon>Oryzoideae</taxon>
        <taxon>Oryzeae</taxon>
        <taxon>Oryzinae</taxon>
        <taxon>Oryza</taxon>
        <taxon>Oryza meyeriana</taxon>
    </lineage>
</organism>
<protein>
    <submittedName>
        <fullName evidence="2">Uncharacterized protein</fullName>
    </submittedName>
</protein>
<dbReference type="Proteomes" id="UP000479710">
    <property type="component" value="Unassembled WGS sequence"/>
</dbReference>
<comment type="caution">
    <text evidence="2">The sequence shown here is derived from an EMBL/GenBank/DDBJ whole genome shotgun (WGS) entry which is preliminary data.</text>
</comment>
<proteinExistence type="predicted"/>
<dbReference type="AlphaFoldDB" id="A0A6G1EPN3"/>
<name>A0A6G1EPN3_9ORYZ</name>
<dbReference type="EMBL" id="SPHZ02000003">
    <property type="protein sequence ID" value="KAF0926577.1"/>
    <property type="molecule type" value="Genomic_DNA"/>
</dbReference>
<evidence type="ECO:0000313" key="2">
    <source>
        <dbReference type="EMBL" id="KAF0926577.1"/>
    </source>
</evidence>
<reference evidence="2 3" key="1">
    <citation type="submission" date="2019-11" db="EMBL/GenBank/DDBJ databases">
        <title>Whole genome sequence of Oryza granulata.</title>
        <authorList>
            <person name="Li W."/>
        </authorList>
    </citation>
    <scope>NUCLEOTIDE SEQUENCE [LARGE SCALE GENOMIC DNA]</scope>
    <source>
        <strain evidence="3">cv. Menghai</strain>
        <tissue evidence="2">Leaf</tissue>
    </source>
</reference>